<dbReference type="PANTHER" id="PTHR33376:SF7">
    <property type="entry name" value="C4-DICARBOXYLATE-BINDING PROTEIN DCTB"/>
    <property type="match status" value="1"/>
</dbReference>
<comment type="caution">
    <text evidence="5">The sequence shown here is derived from an EMBL/GenBank/DDBJ whole genome shotgun (WGS) entry which is preliminary data.</text>
</comment>
<dbReference type="InterPro" id="IPR038404">
    <property type="entry name" value="TRAP_DctP_sf"/>
</dbReference>
<evidence type="ECO:0000256" key="2">
    <source>
        <dbReference type="ARBA" id="ARBA00022448"/>
    </source>
</evidence>
<evidence type="ECO:0000313" key="6">
    <source>
        <dbReference type="Proteomes" id="UP001407405"/>
    </source>
</evidence>
<proteinExistence type="inferred from homology"/>
<dbReference type="InterPro" id="IPR018389">
    <property type="entry name" value="DctP_fam"/>
</dbReference>
<dbReference type="NCBIfam" id="TIGR00787">
    <property type="entry name" value="dctP"/>
    <property type="match status" value="1"/>
</dbReference>
<feature type="chain" id="PRO_5047142785" evidence="4">
    <location>
        <begin position="21"/>
        <end position="348"/>
    </location>
</feature>
<organism evidence="5 6">
    <name type="scientific">Anoxynatronum sibiricum</name>
    <dbReference type="NCBI Taxonomy" id="210623"/>
    <lineage>
        <taxon>Bacteria</taxon>
        <taxon>Bacillati</taxon>
        <taxon>Bacillota</taxon>
        <taxon>Clostridia</taxon>
        <taxon>Eubacteriales</taxon>
        <taxon>Clostridiaceae</taxon>
        <taxon>Anoxynatronum</taxon>
    </lineage>
</organism>
<dbReference type="Gene3D" id="3.40.190.170">
    <property type="entry name" value="Bacterial extracellular solute-binding protein, family 7"/>
    <property type="match status" value="1"/>
</dbReference>
<dbReference type="PROSITE" id="PS51257">
    <property type="entry name" value="PROKAR_LIPOPROTEIN"/>
    <property type="match status" value="1"/>
</dbReference>
<dbReference type="CDD" id="cd13603">
    <property type="entry name" value="PBP2_TRAP_Siap_TeaA_like"/>
    <property type="match status" value="1"/>
</dbReference>
<dbReference type="NCBIfam" id="NF037995">
    <property type="entry name" value="TRAP_S1"/>
    <property type="match status" value="1"/>
</dbReference>
<dbReference type="InterPro" id="IPR004682">
    <property type="entry name" value="TRAP_DctP"/>
</dbReference>
<name>A0ABU9VW13_9CLOT</name>
<comment type="similarity">
    <text evidence="1">Belongs to the bacterial solute-binding protein 7 family.</text>
</comment>
<sequence length="348" mass="37142">MMKKNLAILMCCVLVLSMLAGCGGGGQQQAAAGGGTDAGSSAGSDAETYTIRFAHIENEFTAAAQGCQMFKKHVEELSNGRIVVDILGAGALGGEREIVESVTMANIEAGMAMSSLFSTYLPNWEIFDLPFVFKDRDDWASKVDGELGQMLAAETTSINMKVLSYFDGGFRSITNTKRPVASMADLSGLKVRVGESTLLINTQQALGSNPIPMSFGEIYTALQQGTIDGVDTSIIYVIDGNFQEVAEYCTETNHSALQMVTFINQDFYDSLPADLQEAVDTAAAKATVEQRVAAVEADLMAIEVMEEAGMQVDQASAEFSAEMIEAAKPVVDSYRDKIDASVFEAAGL</sequence>
<dbReference type="PIRSF" id="PIRSF006470">
    <property type="entry name" value="DctB"/>
    <property type="match status" value="1"/>
</dbReference>
<dbReference type="Pfam" id="PF03480">
    <property type="entry name" value="DctP"/>
    <property type="match status" value="1"/>
</dbReference>
<keyword evidence="3 4" id="KW-0732">Signal</keyword>
<evidence type="ECO:0000256" key="3">
    <source>
        <dbReference type="ARBA" id="ARBA00022729"/>
    </source>
</evidence>
<dbReference type="EMBL" id="JBCITM010000014">
    <property type="protein sequence ID" value="MEN1761360.1"/>
    <property type="molecule type" value="Genomic_DNA"/>
</dbReference>
<dbReference type="Proteomes" id="UP001407405">
    <property type="component" value="Unassembled WGS sequence"/>
</dbReference>
<gene>
    <name evidence="5" type="ORF">AAIG11_12780</name>
</gene>
<evidence type="ECO:0000313" key="5">
    <source>
        <dbReference type="EMBL" id="MEN1761360.1"/>
    </source>
</evidence>
<dbReference type="RefSeq" id="WP_343186657.1">
    <property type="nucleotide sequence ID" value="NZ_JBCITM010000014.1"/>
</dbReference>
<evidence type="ECO:0000256" key="1">
    <source>
        <dbReference type="ARBA" id="ARBA00009023"/>
    </source>
</evidence>
<keyword evidence="6" id="KW-1185">Reference proteome</keyword>
<feature type="signal peptide" evidence="4">
    <location>
        <begin position="1"/>
        <end position="20"/>
    </location>
</feature>
<keyword evidence="2" id="KW-0813">Transport</keyword>
<dbReference type="PANTHER" id="PTHR33376">
    <property type="match status" value="1"/>
</dbReference>
<reference evidence="5 6" key="1">
    <citation type="submission" date="2024-04" db="EMBL/GenBank/DDBJ databases">
        <title>Genome sequencing and metabolic network reconstruction of aminoacids and betaine degradation by Anoxynatronum sibiricum.</title>
        <authorList>
            <person name="Detkova E.N."/>
            <person name="Boltjanskaja Y.V."/>
            <person name="Mardanov A.V."/>
            <person name="Kevbrin V."/>
        </authorList>
    </citation>
    <scope>NUCLEOTIDE SEQUENCE [LARGE SCALE GENOMIC DNA]</scope>
    <source>
        <strain evidence="5 6">Z-7981</strain>
    </source>
</reference>
<protein>
    <submittedName>
        <fullName evidence="5">TRAP transporter substrate-binding protein</fullName>
    </submittedName>
</protein>
<accession>A0ABU9VW13</accession>
<evidence type="ECO:0000256" key="4">
    <source>
        <dbReference type="SAM" id="SignalP"/>
    </source>
</evidence>